<dbReference type="SUPFAM" id="SSF82866">
    <property type="entry name" value="Multidrug efflux transporter AcrB transmembrane domain"/>
    <property type="match status" value="2"/>
</dbReference>
<keyword evidence="3 6" id="KW-0812">Transmembrane</keyword>
<evidence type="ECO:0000256" key="3">
    <source>
        <dbReference type="ARBA" id="ARBA00022692"/>
    </source>
</evidence>
<name>A0ABY2ALE6_9GAMM</name>
<feature type="transmembrane region" description="Helical" evidence="6">
    <location>
        <begin position="366"/>
        <end position="388"/>
    </location>
</feature>
<accession>A0ABY2ALE6</accession>
<feature type="transmembrane region" description="Helical" evidence="6">
    <location>
        <begin position="629"/>
        <end position="646"/>
    </location>
</feature>
<feature type="transmembrane region" description="Helical" evidence="6">
    <location>
        <begin position="711"/>
        <end position="730"/>
    </location>
</feature>
<evidence type="ECO:0000313" key="9">
    <source>
        <dbReference type="Proteomes" id="UP000292554"/>
    </source>
</evidence>
<dbReference type="PROSITE" id="PS50156">
    <property type="entry name" value="SSD"/>
    <property type="match status" value="1"/>
</dbReference>
<evidence type="ECO:0000256" key="6">
    <source>
        <dbReference type="SAM" id="Phobius"/>
    </source>
</evidence>
<dbReference type="PANTHER" id="PTHR33406:SF13">
    <property type="entry name" value="MEMBRANE PROTEIN YDFJ"/>
    <property type="match status" value="1"/>
</dbReference>
<dbReference type="InterPro" id="IPR050545">
    <property type="entry name" value="Mycobact_MmpL"/>
</dbReference>
<feature type="transmembrane region" description="Helical" evidence="6">
    <location>
        <begin position="337"/>
        <end position="360"/>
    </location>
</feature>
<evidence type="ECO:0000256" key="5">
    <source>
        <dbReference type="ARBA" id="ARBA00023136"/>
    </source>
</evidence>
<feature type="transmembrane region" description="Helical" evidence="6">
    <location>
        <begin position="271"/>
        <end position="291"/>
    </location>
</feature>
<feature type="transmembrane region" description="Helical" evidence="6">
    <location>
        <begin position="297"/>
        <end position="316"/>
    </location>
</feature>
<comment type="subcellular location">
    <subcellularLocation>
        <location evidence="1">Cell membrane</location>
        <topology evidence="1">Multi-pass membrane protein</topology>
    </subcellularLocation>
</comment>
<evidence type="ECO:0000313" key="8">
    <source>
        <dbReference type="EMBL" id="TCI03291.1"/>
    </source>
</evidence>
<keyword evidence="9" id="KW-1185">Reference proteome</keyword>
<feature type="transmembrane region" description="Helical" evidence="6">
    <location>
        <begin position="419"/>
        <end position="436"/>
    </location>
</feature>
<dbReference type="Gene3D" id="1.20.1640.10">
    <property type="entry name" value="Multidrug efflux transporter AcrB transmembrane domain"/>
    <property type="match status" value="2"/>
</dbReference>
<gene>
    <name evidence="8" type="ORF">EZV61_10455</name>
</gene>
<feature type="transmembrane region" description="Helical" evidence="6">
    <location>
        <begin position="7"/>
        <end position="26"/>
    </location>
</feature>
<protein>
    <recommendedName>
        <fullName evidence="7">SSD domain-containing protein</fullName>
    </recommendedName>
</protein>
<dbReference type="Proteomes" id="UP000292554">
    <property type="component" value="Unassembled WGS sequence"/>
</dbReference>
<keyword evidence="4 6" id="KW-1133">Transmembrane helix</keyword>
<dbReference type="InterPro" id="IPR000731">
    <property type="entry name" value="SSD"/>
</dbReference>
<comment type="caution">
    <text evidence="8">The sequence shown here is derived from an EMBL/GenBank/DDBJ whole genome shotgun (WGS) entry which is preliminary data.</text>
</comment>
<dbReference type="InterPro" id="IPR004869">
    <property type="entry name" value="MMPL_dom"/>
</dbReference>
<dbReference type="Pfam" id="PF02355">
    <property type="entry name" value="SecD_SecF_C"/>
    <property type="match status" value="1"/>
</dbReference>
<evidence type="ECO:0000259" key="7">
    <source>
        <dbReference type="PROSITE" id="PS50156"/>
    </source>
</evidence>
<evidence type="ECO:0000256" key="2">
    <source>
        <dbReference type="ARBA" id="ARBA00022475"/>
    </source>
</evidence>
<evidence type="ECO:0000256" key="4">
    <source>
        <dbReference type="ARBA" id="ARBA00022989"/>
    </source>
</evidence>
<feature type="transmembrane region" description="Helical" evidence="6">
    <location>
        <begin position="680"/>
        <end position="699"/>
    </location>
</feature>
<sequence>MKAKRLFFSIWLTKIFTLAVLSFVIFKQGFQVNTNLMALFPEAEQSPIESHASKRLALTQGRRIALLISHAAPEKLKILAPLIESELLESQLFDIKEQLSEQSQLADLYRNYHHQLFSDTTRRQLEVDADTLLTSGLVAFYNPFVGISPQEYLNDPALTLRNFMMSRAQSDKLILENGRLWHKSDDANWLFLPLMLKADPYNFRVQEKLLTTINDVKLRHPELTINYTGTAFYAAYGADSARSEISTIGVGSILGILLLMVWVFRSLTPLILAGVAISVGIVAAALLTHIVFGSIHIFTLVFGACLIGVSIDYAFHYFSHQSQANKDNPGLDTVSKIFPGISLGLFSSATAYAALSLAPFPGLRQVALFSATGLCSAYLTVILAFPTFMSSRRKPANKVPWANKALIEFWQQLNMSKRGIIAAVVMLTCIPALILQKNDDNIRNLQSLDPTLQSMEQQFKQLLGGANSPRFLLSTSDDAESLLQMDEEVVELIQQSSNDSKVIGLSRFVPSARQQELDYNLYLRQVVPKTYTALVTAGFPEETAHKQVNRLKGASFNALTLTEWLDSPASAPWRFLWIDDAANKKNAAITLMQSTLSTHELKQILPHDVRVIDPAEQYSELFGRYRQQISWLLLLAYVVIFALLNFRYSWRRAVAVISVPAGGCLLTLGALSLASVPLNLFHALALILVTGISIDYSIFFAETQKNPETTLLSIALASTTTMLSFGLLGLSATPAVSAVGITVSLGIIFAYLLSPLAFQHDTDQKGGYS</sequence>
<feature type="transmembrane region" description="Helical" evidence="6">
    <location>
        <begin position="736"/>
        <end position="758"/>
    </location>
</feature>
<feature type="transmembrane region" description="Helical" evidence="6">
    <location>
        <begin position="245"/>
        <end position="264"/>
    </location>
</feature>
<dbReference type="PANTHER" id="PTHR33406">
    <property type="entry name" value="MEMBRANE PROTEIN MJ1562-RELATED"/>
    <property type="match status" value="1"/>
</dbReference>
<dbReference type="EMBL" id="SJXE01000004">
    <property type="protein sequence ID" value="TCI03291.1"/>
    <property type="molecule type" value="Genomic_DNA"/>
</dbReference>
<evidence type="ECO:0000256" key="1">
    <source>
        <dbReference type="ARBA" id="ARBA00004651"/>
    </source>
</evidence>
<keyword evidence="2" id="KW-1003">Cell membrane</keyword>
<dbReference type="InterPro" id="IPR048634">
    <property type="entry name" value="SecD_SecF_C"/>
</dbReference>
<keyword evidence="5 6" id="KW-0472">Membrane</keyword>
<organism evidence="8 9">
    <name type="scientific">Corallincola luteus</name>
    <dbReference type="NCBI Taxonomy" id="1775177"/>
    <lineage>
        <taxon>Bacteria</taxon>
        <taxon>Pseudomonadati</taxon>
        <taxon>Pseudomonadota</taxon>
        <taxon>Gammaproteobacteria</taxon>
        <taxon>Alteromonadales</taxon>
        <taxon>Psychromonadaceae</taxon>
        <taxon>Corallincola</taxon>
    </lineage>
</organism>
<feature type="domain" description="SSD" evidence="7">
    <location>
        <begin position="243"/>
        <end position="391"/>
    </location>
</feature>
<feature type="transmembrane region" description="Helical" evidence="6">
    <location>
        <begin position="653"/>
        <end position="674"/>
    </location>
</feature>
<dbReference type="Pfam" id="PF03176">
    <property type="entry name" value="MMPL"/>
    <property type="match status" value="1"/>
</dbReference>
<proteinExistence type="predicted"/>
<reference evidence="8 9" key="1">
    <citation type="submission" date="2019-02" db="EMBL/GenBank/DDBJ databases">
        <title>Corallincola luteus sp. nov., a marine bacterium isolated from surface sediment of Bohai Sea in China.</title>
        <authorList>
            <person name="Ren Q."/>
        </authorList>
    </citation>
    <scope>NUCLEOTIDE SEQUENCE [LARGE SCALE GENOMIC DNA]</scope>
    <source>
        <strain evidence="8 9">DASS28</strain>
    </source>
</reference>
<dbReference type="RefSeq" id="WP_131415501.1">
    <property type="nucleotide sequence ID" value="NZ_SJXE01000004.1"/>
</dbReference>